<dbReference type="Proteomes" id="UP000308600">
    <property type="component" value="Unassembled WGS sequence"/>
</dbReference>
<keyword evidence="2" id="KW-1185">Reference proteome</keyword>
<protein>
    <submittedName>
        <fullName evidence="1">Uncharacterized protein</fullName>
    </submittedName>
</protein>
<dbReference type="EMBL" id="ML208369">
    <property type="protein sequence ID" value="TFK67722.1"/>
    <property type="molecule type" value="Genomic_DNA"/>
</dbReference>
<evidence type="ECO:0000313" key="2">
    <source>
        <dbReference type="Proteomes" id="UP000308600"/>
    </source>
</evidence>
<organism evidence="1 2">
    <name type="scientific">Pluteus cervinus</name>
    <dbReference type="NCBI Taxonomy" id="181527"/>
    <lineage>
        <taxon>Eukaryota</taxon>
        <taxon>Fungi</taxon>
        <taxon>Dikarya</taxon>
        <taxon>Basidiomycota</taxon>
        <taxon>Agaricomycotina</taxon>
        <taxon>Agaricomycetes</taxon>
        <taxon>Agaricomycetidae</taxon>
        <taxon>Agaricales</taxon>
        <taxon>Pluteineae</taxon>
        <taxon>Pluteaceae</taxon>
        <taxon>Pluteus</taxon>
    </lineage>
</organism>
<accession>A0ACD3AQ11</accession>
<proteinExistence type="predicted"/>
<gene>
    <name evidence="1" type="ORF">BDN72DRAFT_879494</name>
</gene>
<reference evidence="1 2" key="1">
    <citation type="journal article" date="2019" name="Nat. Ecol. Evol.">
        <title>Megaphylogeny resolves global patterns of mushroom evolution.</title>
        <authorList>
            <person name="Varga T."/>
            <person name="Krizsan K."/>
            <person name="Foldi C."/>
            <person name="Dima B."/>
            <person name="Sanchez-Garcia M."/>
            <person name="Sanchez-Ramirez S."/>
            <person name="Szollosi G.J."/>
            <person name="Szarkandi J.G."/>
            <person name="Papp V."/>
            <person name="Albert L."/>
            <person name="Andreopoulos W."/>
            <person name="Angelini C."/>
            <person name="Antonin V."/>
            <person name="Barry K.W."/>
            <person name="Bougher N.L."/>
            <person name="Buchanan P."/>
            <person name="Buyck B."/>
            <person name="Bense V."/>
            <person name="Catcheside P."/>
            <person name="Chovatia M."/>
            <person name="Cooper J."/>
            <person name="Damon W."/>
            <person name="Desjardin D."/>
            <person name="Finy P."/>
            <person name="Geml J."/>
            <person name="Haridas S."/>
            <person name="Hughes K."/>
            <person name="Justo A."/>
            <person name="Karasinski D."/>
            <person name="Kautmanova I."/>
            <person name="Kiss B."/>
            <person name="Kocsube S."/>
            <person name="Kotiranta H."/>
            <person name="LaButti K.M."/>
            <person name="Lechner B.E."/>
            <person name="Liimatainen K."/>
            <person name="Lipzen A."/>
            <person name="Lukacs Z."/>
            <person name="Mihaltcheva S."/>
            <person name="Morgado L.N."/>
            <person name="Niskanen T."/>
            <person name="Noordeloos M.E."/>
            <person name="Ohm R.A."/>
            <person name="Ortiz-Santana B."/>
            <person name="Ovrebo C."/>
            <person name="Racz N."/>
            <person name="Riley R."/>
            <person name="Savchenko A."/>
            <person name="Shiryaev A."/>
            <person name="Soop K."/>
            <person name="Spirin V."/>
            <person name="Szebenyi C."/>
            <person name="Tomsovsky M."/>
            <person name="Tulloss R.E."/>
            <person name="Uehling J."/>
            <person name="Grigoriev I.V."/>
            <person name="Vagvolgyi C."/>
            <person name="Papp T."/>
            <person name="Martin F.M."/>
            <person name="Miettinen O."/>
            <person name="Hibbett D.S."/>
            <person name="Nagy L.G."/>
        </authorList>
    </citation>
    <scope>NUCLEOTIDE SEQUENCE [LARGE SCALE GENOMIC DNA]</scope>
    <source>
        <strain evidence="1 2">NL-1719</strain>
    </source>
</reference>
<evidence type="ECO:0000313" key="1">
    <source>
        <dbReference type="EMBL" id="TFK67722.1"/>
    </source>
</evidence>
<name>A0ACD3AQ11_9AGAR</name>
<sequence length="419" mass="46692">MPPRTRNKSRPTPRPQSGVPQEAQEGIDGPLSLNCRLASLAEPPLFQINLSAPPRSRHRAICLAYSRQIHEFVKVYDEILALTPFPRVLKALAKHLMNKVHSKEETEEMEGISEITGVPLHLVVAFNTFLDLFSGCISGGVKVKDAGEDAKSTGIVHFRNLDWGMEALRKMMISVEFVRNGVVVARAVTYAGYVGVLTGVRRGLSISLNYRSSVIAASHGNSPPPKFTKFHTKLHQMGLILGFRPSISSYLRHLLLSPDPPPSLTSLAETLPSRPSSPCYLTFCSPEGVLVLEKDFTTAVVQTSDQFLTVTNHDRMMEAMGNETFKQFIEQERKAIDVGLLHDVLEDSRDRKERMTELFKAARPATITSRTVRDWIEAYPIANECTHFSCIMDPSVEGGGLVWVRAYIEPHEPEGDFLR</sequence>